<reference evidence="3" key="1">
    <citation type="submission" date="2016-01" db="EMBL/GenBank/DDBJ databases">
        <authorList>
            <person name="Peeters C."/>
        </authorList>
    </citation>
    <scope>NUCLEOTIDE SEQUENCE [LARGE SCALE GENOMIC DNA]</scope>
    <source>
        <strain evidence="3">LMG 29326</strain>
    </source>
</reference>
<organism evidence="3 4">
    <name type="scientific">Caballeronia ptereochthonis</name>
    <dbReference type="NCBI Taxonomy" id="1777144"/>
    <lineage>
        <taxon>Bacteria</taxon>
        <taxon>Pseudomonadati</taxon>
        <taxon>Pseudomonadota</taxon>
        <taxon>Betaproteobacteria</taxon>
        <taxon>Burkholderiales</taxon>
        <taxon>Burkholderiaceae</taxon>
        <taxon>Caballeronia</taxon>
    </lineage>
</organism>
<name>A0A157ZYH7_9BURK</name>
<comment type="caution">
    <text evidence="3">The sequence shown here is derived from an EMBL/GenBank/DDBJ whole genome shotgun (WGS) entry which is preliminary data.</text>
</comment>
<dbReference type="STRING" id="1777144.AWB83_01160"/>
<accession>A0A157ZYH7</accession>
<feature type="compositionally biased region" description="Basic and acidic residues" evidence="1">
    <location>
        <begin position="244"/>
        <end position="262"/>
    </location>
</feature>
<feature type="region of interest" description="Disordered" evidence="1">
    <location>
        <begin position="78"/>
        <end position="100"/>
    </location>
</feature>
<dbReference type="SUPFAM" id="SSF53335">
    <property type="entry name" value="S-adenosyl-L-methionine-dependent methyltransferases"/>
    <property type="match status" value="1"/>
</dbReference>
<evidence type="ECO:0000259" key="2">
    <source>
        <dbReference type="Pfam" id="PF09037"/>
    </source>
</evidence>
<proteinExistence type="predicted"/>
<dbReference type="RefSeq" id="WP_159463018.1">
    <property type="nucleotide sequence ID" value="NZ_FCOB02000004.1"/>
</dbReference>
<protein>
    <submittedName>
        <fullName evidence="3">Stf0 sulfotransferase</fullName>
    </submittedName>
</protein>
<dbReference type="AlphaFoldDB" id="A0A157ZYH7"/>
<gene>
    <name evidence="3" type="ORF">AWB83_01160</name>
</gene>
<evidence type="ECO:0000313" key="4">
    <source>
        <dbReference type="Proteomes" id="UP000054978"/>
    </source>
</evidence>
<sequence length="472" mass="52930">MTDLAAELSRRAEIVAPEIRGTTSGIEMTDKRTPAELPETDRQPALRLKTLLICSANQNESDVLARLMTRTGILGRPLESFDHSGARPRHPARAGEFQEQSDIAGERRTTEHGVLCAKTCPEGVDEILPSFPLGSLTDLRLIYLTRQDILGQAISLALARQTPRRATDTGERSPAHYPAYHSEDIRRISEELLHERTRWERYFVRNGISPLRIAYEDVVDRPQQVVERIADYAGVMRSMPGQDSPHESALEADEVSEHRDMQSPDAGGGGPTPERVADREEIRQHWAQAENFDLSWNERARMAVDFLEPQEKWVCDIGCGPVEAVRALLPPDATYLAADMKQWGPHVALCDLNLPMLPEWEMSAADVCMFLGVFEYVADLPRAMRAIAARCDTLIFSYCSTDVTSDRWWLWANSYSGADIVNLLRSIGFVLQKMVAYHPGQYVFRAKRLTGIPAETRLASRASRPVNHKDGA</sequence>
<evidence type="ECO:0000256" key="1">
    <source>
        <dbReference type="SAM" id="MobiDB-lite"/>
    </source>
</evidence>
<dbReference type="Pfam" id="PF09037">
    <property type="entry name" value="Sulphotransf"/>
    <property type="match status" value="1"/>
</dbReference>
<dbReference type="GO" id="GO:0016740">
    <property type="term" value="F:transferase activity"/>
    <property type="evidence" value="ECO:0007669"/>
    <property type="project" value="UniProtKB-KW"/>
</dbReference>
<dbReference type="InterPro" id="IPR024628">
    <property type="entry name" value="Sulfotransferase_Stf0_dom"/>
</dbReference>
<dbReference type="Gene3D" id="3.40.50.150">
    <property type="entry name" value="Vaccinia Virus protein VP39"/>
    <property type="match status" value="1"/>
</dbReference>
<dbReference type="EMBL" id="FCOB02000004">
    <property type="protein sequence ID" value="SAK50560.1"/>
    <property type="molecule type" value="Genomic_DNA"/>
</dbReference>
<evidence type="ECO:0000313" key="3">
    <source>
        <dbReference type="EMBL" id="SAK50560.1"/>
    </source>
</evidence>
<dbReference type="InterPro" id="IPR029063">
    <property type="entry name" value="SAM-dependent_MTases_sf"/>
</dbReference>
<dbReference type="InterPro" id="IPR027417">
    <property type="entry name" value="P-loop_NTPase"/>
</dbReference>
<dbReference type="SUPFAM" id="SSF52540">
    <property type="entry name" value="P-loop containing nucleoside triphosphate hydrolases"/>
    <property type="match status" value="1"/>
</dbReference>
<dbReference type="Proteomes" id="UP000054978">
    <property type="component" value="Unassembled WGS sequence"/>
</dbReference>
<feature type="domain" description="Sulphotransferase Stf0" evidence="2">
    <location>
        <begin position="140"/>
        <end position="234"/>
    </location>
</feature>
<feature type="region of interest" description="Disordered" evidence="1">
    <location>
        <begin position="238"/>
        <end position="275"/>
    </location>
</feature>
<dbReference type="Gene3D" id="3.40.50.300">
    <property type="entry name" value="P-loop containing nucleotide triphosphate hydrolases"/>
    <property type="match status" value="1"/>
</dbReference>
<dbReference type="OrthoDB" id="9128752at2"/>
<keyword evidence="4" id="KW-1185">Reference proteome</keyword>